<comment type="caution">
    <text evidence="1">The sequence shown here is derived from an EMBL/GenBank/DDBJ whole genome shotgun (WGS) entry which is preliminary data.</text>
</comment>
<gene>
    <name evidence="1" type="ORF">BC792_12774</name>
</gene>
<reference evidence="1 2" key="1">
    <citation type="submission" date="2019-07" db="EMBL/GenBank/DDBJ databases">
        <title>Genomic Encyclopedia of Archaeal and Bacterial Type Strains, Phase II (KMG-II): from individual species to whole genera.</title>
        <authorList>
            <person name="Goeker M."/>
        </authorList>
    </citation>
    <scope>NUCLEOTIDE SEQUENCE [LARGE SCALE GENOMIC DNA]</scope>
    <source>
        <strain evidence="1 2">DSM 18850</strain>
    </source>
</reference>
<dbReference type="AlphaFoldDB" id="A0A5S5D3T8"/>
<dbReference type="PROSITE" id="PS51257">
    <property type="entry name" value="PROKAR_LIPOPROTEIN"/>
    <property type="match status" value="1"/>
</dbReference>
<dbReference type="OrthoDB" id="963096at2"/>
<proteinExistence type="predicted"/>
<keyword evidence="2" id="KW-1185">Reference proteome</keyword>
<protein>
    <recommendedName>
        <fullName evidence="3">Lipocalin-like protein</fullName>
    </recommendedName>
</protein>
<organism evidence="1 2">
    <name type="scientific">Sphingobacterium allocomposti</name>
    <dbReference type="NCBI Taxonomy" id="415956"/>
    <lineage>
        <taxon>Bacteria</taxon>
        <taxon>Pseudomonadati</taxon>
        <taxon>Bacteroidota</taxon>
        <taxon>Sphingobacteriia</taxon>
        <taxon>Sphingobacteriales</taxon>
        <taxon>Sphingobacteriaceae</taxon>
        <taxon>Sphingobacterium</taxon>
    </lineage>
</organism>
<dbReference type="EMBL" id="VNHX01000027">
    <property type="protein sequence ID" value="TYP89472.1"/>
    <property type="molecule type" value="Genomic_DNA"/>
</dbReference>
<evidence type="ECO:0008006" key="3">
    <source>
        <dbReference type="Google" id="ProtNLM"/>
    </source>
</evidence>
<sequence length="113" mass="12779">MKAIITAIVVAFVFCACSKDDNKRDIQGHWYTYQDGEKGYPQLVFSGSDVRIITSEQGTGWSGTYSVSGSEILFRQSNSSYRFSMDHGNDILVLQNKSEVTTSFPYAKFELRR</sequence>
<accession>A0A5S5D3T8</accession>
<dbReference type="RefSeq" id="WP_148910061.1">
    <property type="nucleotide sequence ID" value="NZ_VNHX01000027.1"/>
</dbReference>
<evidence type="ECO:0000313" key="1">
    <source>
        <dbReference type="EMBL" id="TYP89472.1"/>
    </source>
</evidence>
<dbReference type="Proteomes" id="UP000325105">
    <property type="component" value="Unassembled WGS sequence"/>
</dbReference>
<name>A0A5S5D3T8_9SPHI</name>
<evidence type="ECO:0000313" key="2">
    <source>
        <dbReference type="Proteomes" id="UP000325105"/>
    </source>
</evidence>